<dbReference type="InterPro" id="IPR029441">
    <property type="entry name" value="Cass2"/>
</dbReference>
<dbReference type="InterPro" id="IPR053182">
    <property type="entry name" value="YobU-like_regulator"/>
</dbReference>
<gene>
    <name evidence="2" type="ORF">B9T62_00350</name>
</gene>
<reference evidence="2 3" key="1">
    <citation type="submission" date="2017-06" db="EMBL/GenBank/DDBJ databases">
        <title>Complete genome sequence of Paenibacillus donghaensis KCTC 13049T isolated from East Sea sediment, South Korea.</title>
        <authorList>
            <person name="Jung B.K."/>
            <person name="Hong S.-J."/>
            <person name="Shin J.-H."/>
        </authorList>
    </citation>
    <scope>NUCLEOTIDE SEQUENCE [LARGE SCALE GENOMIC DNA]</scope>
    <source>
        <strain evidence="2 3">KCTC 13049</strain>
    </source>
</reference>
<dbReference type="AlphaFoldDB" id="A0A2Z2K4S5"/>
<dbReference type="RefSeq" id="WP_087913462.1">
    <property type="nucleotide sequence ID" value="NZ_CP021780.1"/>
</dbReference>
<accession>A0A2Z2K4S5</accession>
<dbReference type="PANTHER" id="PTHR36444">
    <property type="entry name" value="TRANSCRIPTIONAL REGULATOR PROTEIN YOBU-RELATED"/>
    <property type="match status" value="1"/>
</dbReference>
<dbReference type="InterPro" id="IPR011256">
    <property type="entry name" value="Reg_factor_effector_dom_sf"/>
</dbReference>
<evidence type="ECO:0000313" key="3">
    <source>
        <dbReference type="Proteomes" id="UP000249890"/>
    </source>
</evidence>
<dbReference type="EMBL" id="CP021780">
    <property type="protein sequence ID" value="ASA19437.1"/>
    <property type="molecule type" value="Genomic_DNA"/>
</dbReference>
<proteinExistence type="predicted"/>
<dbReference type="Pfam" id="PF14526">
    <property type="entry name" value="Cass2"/>
    <property type="match status" value="1"/>
</dbReference>
<dbReference type="Proteomes" id="UP000249890">
    <property type="component" value="Chromosome"/>
</dbReference>
<dbReference type="PANTHER" id="PTHR36444:SF2">
    <property type="entry name" value="TRANSCRIPTIONAL REGULATOR PROTEIN YOBU-RELATED"/>
    <property type="match status" value="1"/>
</dbReference>
<organism evidence="2 3">
    <name type="scientific">Paenibacillus donghaensis</name>
    <dbReference type="NCBI Taxonomy" id="414771"/>
    <lineage>
        <taxon>Bacteria</taxon>
        <taxon>Bacillati</taxon>
        <taxon>Bacillota</taxon>
        <taxon>Bacilli</taxon>
        <taxon>Bacillales</taxon>
        <taxon>Paenibacillaceae</taxon>
        <taxon>Paenibacillus</taxon>
    </lineage>
</organism>
<dbReference type="Gene3D" id="3.20.80.10">
    <property type="entry name" value="Regulatory factor, effector binding domain"/>
    <property type="match status" value="1"/>
</dbReference>
<dbReference type="SMART" id="SM00871">
    <property type="entry name" value="AraC_E_bind"/>
    <property type="match status" value="1"/>
</dbReference>
<dbReference type="OrthoDB" id="9801008at2"/>
<dbReference type="KEGG" id="pdh:B9T62_00350"/>
<keyword evidence="3" id="KW-1185">Reference proteome</keyword>
<sequence length="160" mass="18146">MNTYITHKPKMKLVGVSTRTTNTQEAGPERVLQKLWETYFQSGIAAEAGITNPQLIYALYTDYVTDATGEYSVVIGHEINLDGIPTDSGKKHALIPESKYLVFTSKKGPIHEVVPQAWETIWDYFRDSPEIRTYTGDFEVYDAHHFDSGNVELQIYIAIQ</sequence>
<dbReference type="InterPro" id="IPR010499">
    <property type="entry name" value="AraC_E-bd"/>
</dbReference>
<dbReference type="SUPFAM" id="SSF55136">
    <property type="entry name" value="Probable bacterial effector-binding domain"/>
    <property type="match status" value="1"/>
</dbReference>
<protein>
    <submittedName>
        <fullName evidence="2">AraC family transcriptional regulator</fullName>
    </submittedName>
</protein>
<name>A0A2Z2K4S5_9BACL</name>
<evidence type="ECO:0000259" key="1">
    <source>
        <dbReference type="SMART" id="SM00871"/>
    </source>
</evidence>
<evidence type="ECO:0000313" key="2">
    <source>
        <dbReference type="EMBL" id="ASA19437.1"/>
    </source>
</evidence>
<feature type="domain" description="AraC effector-binding" evidence="1">
    <location>
        <begin position="1"/>
        <end position="160"/>
    </location>
</feature>